<dbReference type="PANTHER" id="PTHR32309">
    <property type="entry name" value="TYROSINE-PROTEIN KINASE"/>
    <property type="match status" value="1"/>
</dbReference>
<dbReference type="InterPro" id="IPR003856">
    <property type="entry name" value="LPS_length_determ_N"/>
</dbReference>
<dbReference type="Pfam" id="PF02706">
    <property type="entry name" value="Wzz"/>
    <property type="match status" value="1"/>
</dbReference>
<dbReference type="SUPFAM" id="SSF52540">
    <property type="entry name" value="P-loop containing nucleoside triphosphate hydrolases"/>
    <property type="match status" value="1"/>
</dbReference>
<evidence type="ECO:0000256" key="1">
    <source>
        <dbReference type="ARBA" id="ARBA00004651"/>
    </source>
</evidence>
<comment type="subcellular location">
    <subcellularLocation>
        <location evidence="1">Cell membrane</location>
        <topology evidence="1">Multi-pass membrane protein</topology>
    </subcellularLocation>
</comment>
<feature type="domain" description="Polysaccharide chain length determinant N-terminal" evidence="9">
    <location>
        <begin position="33"/>
        <end position="122"/>
    </location>
</feature>
<keyword evidence="3 7" id="KW-0812">Transmembrane</keyword>
<name>A0ABU0HDB3_9HYPH</name>
<feature type="region of interest" description="Disordered" evidence="6">
    <location>
        <begin position="1"/>
        <end position="27"/>
    </location>
</feature>
<evidence type="ECO:0000313" key="10">
    <source>
        <dbReference type="EMBL" id="MDQ0440313.1"/>
    </source>
</evidence>
<accession>A0ABU0HDB3</accession>
<dbReference type="RefSeq" id="WP_266351198.1">
    <property type="nucleotide sequence ID" value="NZ_JAPKNG010000008.1"/>
</dbReference>
<proteinExistence type="predicted"/>
<keyword evidence="5 7" id="KW-0472">Membrane</keyword>
<evidence type="ECO:0000259" key="9">
    <source>
        <dbReference type="Pfam" id="PF02706"/>
    </source>
</evidence>
<dbReference type="InterPro" id="IPR002586">
    <property type="entry name" value="CobQ/CobB/MinD/ParA_Nub-bd_dom"/>
</dbReference>
<evidence type="ECO:0000256" key="5">
    <source>
        <dbReference type="ARBA" id="ARBA00023136"/>
    </source>
</evidence>
<evidence type="ECO:0000256" key="4">
    <source>
        <dbReference type="ARBA" id="ARBA00022989"/>
    </source>
</evidence>
<keyword evidence="11" id="KW-1185">Reference proteome</keyword>
<comment type="caution">
    <text evidence="10">The sequence shown here is derived from an EMBL/GenBank/DDBJ whole genome shotgun (WGS) entry which is preliminary data.</text>
</comment>
<dbReference type="InterPro" id="IPR050445">
    <property type="entry name" value="Bact_polysacc_biosynth/exp"/>
</dbReference>
<dbReference type="EMBL" id="JAUSVO010000008">
    <property type="protein sequence ID" value="MDQ0440313.1"/>
    <property type="molecule type" value="Genomic_DNA"/>
</dbReference>
<dbReference type="Pfam" id="PF01656">
    <property type="entry name" value="CbiA"/>
    <property type="match status" value="1"/>
</dbReference>
<keyword evidence="4 7" id="KW-1133">Transmembrane helix</keyword>
<gene>
    <name evidence="10" type="ORF">QO014_004728</name>
</gene>
<evidence type="ECO:0000259" key="8">
    <source>
        <dbReference type="Pfam" id="PF01656"/>
    </source>
</evidence>
<evidence type="ECO:0000313" key="11">
    <source>
        <dbReference type="Proteomes" id="UP001241603"/>
    </source>
</evidence>
<dbReference type="InterPro" id="IPR027417">
    <property type="entry name" value="P-loop_NTPase"/>
</dbReference>
<evidence type="ECO:0000256" key="6">
    <source>
        <dbReference type="SAM" id="MobiDB-lite"/>
    </source>
</evidence>
<feature type="domain" description="CobQ/CobB/MinD/ParA nucleotide binding" evidence="8">
    <location>
        <begin position="542"/>
        <end position="644"/>
    </location>
</feature>
<feature type="transmembrane region" description="Helical" evidence="7">
    <location>
        <begin position="45"/>
        <end position="67"/>
    </location>
</feature>
<sequence length="718" mass="77671">MLNSQTMIGDLPKTAASRSAPRVDRPASADGFDPMRLFRLIRRQLPIFGLVVLMVNGLALLIALQLAPIYRSSALLIVEPHPMSFLDNDPPQAPRPADGARVESEVEILRSPAMLLKVVDALDLTQDPELGFRPSWRHRIEALLGIAVPVISAEEMVKQTLDRLRRTVAINRRGTTQVISVDGRSRDPARAAQLANALAKASIDAQTSAKIALAADVEQRLARQLDNARAALRGADGRLDTFLDDSIRQIRDPDLRAELLELRDGIKATTDTSQRFAALADRARDRIKAGDWDALIAELNSDRLVALNRSRIDTSAELAAATRPADMRDLRARLVEINRQMDQEAASVVNRVAAEADNAGAREGELRQRLSRRLADRDIPSDLVLRFREVEGEVNALSGVVDRLTTSAKWAAAQMDLQLPDSRIAAPALPPAAPISPDKPMLLSIAAVLSFILAVVAALVRDRHFGGLASREQVESTTGLAVIGDIPNIERRGAAAGHDPQLTAAQIVDHPTSAFSAAINTVRLELEMAALEPDRQDMTPVILVTSTLPGEGKTLIALSLARALSLAGRRTLLIEGGRHAALYEAAGLETRQALAVQLAAQSDATAVEGVIRDRTANLDLIVRIPGGRSVADIVQHASKIRQTLPAWRRAYDAIIIDGTALSGGAETRFLIGHADDIVFVVAASQTGQRKIRDALADILRFRRADATCRTIINRASPI</sequence>
<dbReference type="Gene3D" id="3.40.50.300">
    <property type="entry name" value="P-loop containing nucleotide triphosphate hydrolases"/>
    <property type="match status" value="1"/>
</dbReference>
<keyword evidence="2" id="KW-1003">Cell membrane</keyword>
<evidence type="ECO:0000256" key="2">
    <source>
        <dbReference type="ARBA" id="ARBA00022475"/>
    </source>
</evidence>
<evidence type="ECO:0000256" key="3">
    <source>
        <dbReference type="ARBA" id="ARBA00022692"/>
    </source>
</evidence>
<reference evidence="10 11" key="1">
    <citation type="submission" date="2023-07" db="EMBL/GenBank/DDBJ databases">
        <title>Genomic Encyclopedia of Type Strains, Phase IV (KMG-IV): sequencing the most valuable type-strain genomes for metagenomic binning, comparative biology and taxonomic classification.</title>
        <authorList>
            <person name="Goeker M."/>
        </authorList>
    </citation>
    <scope>NUCLEOTIDE SEQUENCE [LARGE SCALE GENOMIC DNA]</scope>
    <source>
        <strain evidence="10 11">B6-8</strain>
    </source>
</reference>
<protein>
    <submittedName>
        <fullName evidence="10">Uncharacterized protein involved in exopolysaccharide biosynthesis/Mrp family chromosome partitioning ATPase</fullName>
    </submittedName>
</protein>
<organism evidence="10 11">
    <name type="scientific">Kaistia dalseonensis</name>
    <dbReference type="NCBI Taxonomy" id="410840"/>
    <lineage>
        <taxon>Bacteria</taxon>
        <taxon>Pseudomonadati</taxon>
        <taxon>Pseudomonadota</taxon>
        <taxon>Alphaproteobacteria</taxon>
        <taxon>Hyphomicrobiales</taxon>
        <taxon>Kaistiaceae</taxon>
        <taxon>Kaistia</taxon>
    </lineage>
</organism>
<dbReference type="Proteomes" id="UP001241603">
    <property type="component" value="Unassembled WGS sequence"/>
</dbReference>
<evidence type="ECO:0000256" key="7">
    <source>
        <dbReference type="SAM" id="Phobius"/>
    </source>
</evidence>
<dbReference type="PANTHER" id="PTHR32309:SF13">
    <property type="entry name" value="FERRIC ENTEROBACTIN TRANSPORT PROTEIN FEPE"/>
    <property type="match status" value="1"/>
</dbReference>